<keyword evidence="2" id="KW-1185">Reference proteome</keyword>
<name>A0A1A9ZSM8_GLOPL</name>
<dbReference type="SUPFAM" id="SSF117281">
    <property type="entry name" value="Kelch motif"/>
    <property type="match status" value="1"/>
</dbReference>
<evidence type="ECO:0000313" key="1">
    <source>
        <dbReference type="EnsemblMetazoa" id="GPAI023750-PA"/>
    </source>
</evidence>
<proteinExistence type="predicted"/>
<dbReference type="AlphaFoldDB" id="A0A1A9ZSM8"/>
<protein>
    <submittedName>
        <fullName evidence="1">Uncharacterized protein</fullName>
    </submittedName>
</protein>
<reference evidence="2" key="1">
    <citation type="submission" date="2014-03" db="EMBL/GenBank/DDBJ databases">
        <authorList>
            <person name="Aksoy S."/>
            <person name="Warren W."/>
            <person name="Wilson R.K."/>
        </authorList>
    </citation>
    <scope>NUCLEOTIDE SEQUENCE [LARGE SCALE GENOMIC DNA]</scope>
    <source>
        <strain evidence="2">IAEA</strain>
    </source>
</reference>
<reference evidence="1" key="2">
    <citation type="submission" date="2020-05" db="UniProtKB">
        <authorList>
            <consortium name="EnsemblMetazoa"/>
        </authorList>
    </citation>
    <scope>IDENTIFICATION</scope>
    <source>
        <strain evidence="1">IAEA</strain>
    </source>
</reference>
<organism evidence="1 2">
    <name type="scientific">Glossina pallidipes</name>
    <name type="common">Tsetse fly</name>
    <dbReference type="NCBI Taxonomy" id="7398"/>
    <lineage>
        <taxon>Eukaryota</taxon>
        <taxon>Metazoa</taxon>
        <taxon>Ecdysozoa</taxon>
        <taxon>Arthropoda</taxon>
        <taxon>Hexapoda</taxon>
        <taxon>Insecta</taxon>
        <taxon>Pterygota</taxon>
        <taxon>Neoptera</taxon>
        <taxon>Endopterygota</taxon>
        <taxon>Diptera</taxon>
        <taxon>Brachycera</taxon>
        <taxon>Muscomorpha</taxon>
        <taxon>Hippoboscoidea</taxon>
        <taxon>Glossinidae</taxon>
        <taxon>Glossina</taxon>
    </lineage>
</organism>
<dbReference type="STRING" id="7398.A0A1A9ZSM8"/>
<dbReference type="Proteomes" id="UP000092445">
    <property type="component" value="Unassembled WGS sequence"/>
</dbReference>
<sequence length="107" mass="12444">MEYDGPNACFRLDPTEGRWYNVNEVGKAINCFELVSYGHSLFFIKYDCLKRLDVRMNKWDSMPSLHFKRGCFSAVIAAEDIYVLGATSGREWQYVTSVERFNIRNNA</sequence>
<dbReference type="VEuPathDB" id="VectorBase:GPAI023750"/>
<dbReference type="Gene3D" id="2.120.10.80">
    <property type="entry name" value="Kelch-type beta propeller"/>
    <property type="match status" value="1"/>
</dbReference>
<evidence type="ECO:0000313" key="2">
    <source>
        <dbReference type="Proteomes" id="UP000092445"/>
    </source>
</evidence>
<dbReference type="EnsemblMetazoa" id="GPAI023750-RA">
    <property type="protein sequence ID" value="GPAI023750-PA"/>
    <property type="gene ID" value="GPAI023750"/>
</dbReference>
<dbReference type="InterPro" id="IPR015915">
    <property type="entry name" value="Kelch-typ_b-propeller"/>
</dbReference>
<accession>A0A1A9ZSM8</accession>